<protein>
    <submittedName>
        <fullName evidence="2">Uncharacterized protein</fullName>
    </submittedName>
</protein>
<evidence type="ECO:0000313" key="2">
    <source>
        <dbReference type="EMBL" id="PLC48029.1"/>
    </source>
</evidence>
<feature type="chain" id="PRO_5014937186" evidence="1">
    <location>
        <begin position="23"/>
        <end position="113"/>
    </location>
</feature>
<dbReference type="EMBL" id="PDNW01000030">
    <property type="protein sequence ID" value="PLC48029.1"/>
    <property type="molecule type" value="Genomic_DNA"/>
</dbReference>
<organism evidence="2 3">
    <name type="scientific">Pollutimonas subterranea</name>
    <dbReference type="NCBI Taxonomy" id="2045210"/>
    <lineage>
        <taxon>Bacteria</taxon>
        <taxon>Pseudomonadati</taxon>
        <taxon>Pseudomonadota</taxon>
        <taxon>Betaproteobacteria</taxon>
        <taxon>Burkholderiales</taxon>
        <taxon>Alcaligenaceae</taxon>
        <taxon>Pollutimonas</taxon>
    </lineage>
</organism>
<proteinExistence type="predicted"/>
<name>A0A2N4TZ48_9BURK</name>
<evidence type="ECO:0000313" key="3">
    <source>
        <dbReference type="Proteomes" id="UP000234190"/>
    </source>
</evidence>
<gene>
    <name evidence="2" type="ORF">CR159_20295</name>
</gene>
<keyword evidence="3" id="KW-1185">Reference proteome</keyword>
<keyword evidence="1" id="KW-0732">Signal</keyword>
<feature type="signal peptide" evidence="1">
    <location>
        <begin position="1"/>
        <end position="22"/>
    </location>
</feature>
<reference evidence="2 3" key="1">
    <citation type="submission" date="2017-10" db="EMBL/GenBank/DDBJ databases">
        <title>Two draft genome sequences of Pusillimonas sp. strains isolated from a nitrate- and radionuclide-contaminated groundwater in Russia.</title>
        <authorList>
            <person name="Grouzdev D.S."/>
            <person name="Tourova T.P."/>
            <person name="Goeva M.A."/>
            <person name="Babich T.L."/>
            <person name="Sokolova D.S."/>
            <person name="Abdullin R."/>
            <person name="Poltaraus A.B."/>
            <person name="Toshchakov S.V."/>
            <person name="Nazina T.N."/>
        </authorList>
    </citation>
    <scope>NUCLEOTIDE SEQUENCE [LARGE SCALE GENOMIC DNA]</scope>
    <source>
        <strain evidence="2 3">JR1/69-3-13</strain>
    </source>
</reference>
<dbReference type="Proteomes" id="UP000234190">
    <property type="component" value="Unassembled WGS sequence"/>
</dbReference>
<comment type="caution">
    <text evidence="2">The sequence shown here is derived from an EMBL/GenBank/DDBJ whole genome shotgun (WGS) entry which is preliminary data.</text>
</comment>
<sequence>MPGRRGIVFVLLIVLSASRMSAANRADFSKEITASSEVPSIRNQLLIGKPILDKAFRTYAMAPFTRLPILWRLMPRTAASGLSKPSDALAAPLGANPTQSLQAVPTFADVSYR</sequence>
<dbReference type="AlphaFoldDB" id="A0A2N4TZ48"/>
<accession>A0A2N4TZ48</accession>
<evidence type="ECO:0000256" key="1">
    <source>
        <dbReference type="SAM" id="SignalP"/>
    </source>
</evidence>